<dbReference type="GO" id="GO:0032502">
    <property type="term" value="P:developmental process"/>
    <property type="evidence" value="ECO:0007669"/>
    <property type="project" value="UniProtKB-ARBA"/>
</dbReference>
<dbReference type="Gene3D" id="3.90.190.10">
    <property type="entry name" value="Protein tyrosine phosphatase superfamily"/>
    <property type="match status" value="1"/>
</dbReference>
<keyword evidence="5" id="KW-0677">Repeat</keyword>
<comment type="catalytic activity">
    <reaction evidence="11">
        <text>O-phospho-L-tyrosyl-[protein] + H2O = L-tyrosyl-[protein] + phosphate</text>
        <dbReference type="Rhea" id="RHEA:10684"/>
        <dbReference type="Rhea" id="RHEA-COMP:10136"/>
        <dbReference type="Rhea" id="RHEA-COMP:20101"/>
        <dbReference type="ChEBI" id="CHEBI:15377"/>
        <dbReference type="ChEBI" id="CHEBI:43474"/>
        <dbReference type="ChEBI" id="CHEBI:46858"/>
        <dbReference type="ChEBI" id="CHEBI:61978"/>
        <dbReference type="EC" id="3.1.3.48"/>
    </reaction>
</comment>
<comment type="caution">
    <text evidence="16">The sequence shown here is derived from an EMBL/GenBank/DDBJ whole genome shotgun (WGS) entry which is preliminary data.</text>
</comment>
<reference evidence="16 17" key="1">
    <citation type="journal article" date="2017" name="PLoS Biol.">
        <title>The sea cucumber genome provides insights into morphological evolution and visceral regeneration.</title>
        <authorList>
            <person name="Zhang X."/>
            <person name="Sun L."/>
            <person name="Yuan J."/>
            <person name="Sun Y."/>
            <person name="Gao Y."/>
            <person name="Zhang L."/>
            <person name="Li S."/>
            <person name="Dai H."/>
            <person name="Hamel J.F."/>
            <person name="Liu C."/>
            <person name="Yu Y."/>
            <person name="Liu S."/>
            <person name="Lin W."/>
            <person name="Guo K."/>
            <person name="Jin S."/>
            <person name="Xu P."/>
            <person name="Storey K.B."/>
            <person name="Huan P."/>
            <person name="Zhang T."/>
            <person name="Zhou Y."/>
            <person name="Zhang J."/>
            <person name="Lin C."/>
            <person name="Li X."/>
            <person name="Xing L."/>
            <person name="Huo D."/>
            <person name="Sun M."/>
            <person name="Wang L."/>
            <person name="Mercier A."/>
            <person name="Li F."/>
            <person name="Yang H."/>
            <person name="Xiang J."/>
        </authorList>
    </citation>
    <scope>NUCLEOTIDE SEQUENCE [LARGE SCALE GENOMIC DNA]</scope>
    <source>
        <strain evidence="16">Shaxun</strain>
        <tissue evidence="16">Muscle</tissue>
    </source>
</reference>
<dbReference type="PROSITE" id="PS00383">
    <property type="entry name" value="TYR_PHOSPHATASE_1"/>
    <property type="match status" value="1"/>
</dbReference>
<organism evidence="16 17">
    <name type="scientific">Stichopus japonicus</name>
    <name type="common">Sea cucumber</name>
    <dbReference type="NCBI Taxonomy" id="307972"/>
    <lineage>
        <taxon>Eukaryota</taxon>
        <taxon>Metazoa</taxon>
        <taxon>Echinodermata</taxon>
        <taxon>Eleutherozoa</taxon>
        <taxon>Echinozoa</taxon>
        <taxon>Holothuroidea</taxon>
        <taxon>Aspidochirotacea</taxon>
        <taxon>Aspidochirotida</taxon>
        <taxon>Stichopodidae</taxon>
        <taxon>Apostichopus</taxon>
    </lineage>
</organism>
<dbReference type="SUPFAM" id="SSF52799">
    <property type="entry name" value="(Phosphotyrosine protein) phosphatases II"/>
    <property type="match status" value="1"/>
</dbReference>
<sequence>MVFPSEMTFLIKKIPNVLAVNEEGDGEPATDTITLGQKGSYKMSTVINMKKTKLPSSLMIPIFHQTIERLNSRQPQTAQSPPVANKPVTALKSFTVEFSPTVFSHCNGEINNYTVIVVESGAYDSETDKPNSAKGSPPPTKTFNEVSSKKPLGEYQAFAPKPYPYPWSIEDCKAGSSRRRRQTTMLEVIIIGDGSSSGGYTNGELHSNRVYRVKFRVMNEVGYADSIYSAEIETELHPAAWLVPLLFGLFLILLILIILFILKERREPGSVRRRMPWVNGGIENPAFVEDKPMRRTGDKRPVKLANFGNHLEEMEKDSDYLFSEEYNDLRPVGKNQADDTAKLDCNKSKNRFSNILPYDHTRVKLSPAEDEPGSDYINANYMVGAKSSREYIACQGPLQNTEEDMWRMVWEQSASLIVMVTQLMEGNKIKCHQYWCQEGEGPVRYGDIIVKNIATEQNDLWVVRKFSLTKGPITREVLHFNFTAWPDHGVPESPDHLIKFVQAVRRVKKNDGKPIVVHCSAGVGRTGTFIALDTLMSQMETSDEVDIFGLIRSMRMNRCLMVQTEIQYVYIHQCIMALLEGDDENAYENYNGTTDSYYNEALI</sequence>
<dbReference type="PANTHER" id="PTHR46957:SF3">
    <property type="entry name" value="CYTOKINE RECEPTOR"/>
    <property type="match status" value="1"/>
</dbReference>
<dbReference type="OrthoDB" id="8609993at2759"/>
<dbReference type="SMART" id="SM00404">
    <property type="entry name" value="PTPc_motif"/>
    <property type="match status" value="1"/>
</dbReference>
<gene>
    <name evidence="16" type="ORF">BSL78_05626</name>
</gene>
<keyword evidence="7" id="KW-0904">Protein phosphatase</keyword>
<evidence type="ECO:0000256" key="2">
    <source>
        <dbReference type="ARBA" id="ARBA00013064"/>
    </source>
</evidence>
<accession>A0A2G8LB23</accession>
<dbReference type="GO" id="GO:0004725">
    <property type="term" value="F:protein tyrosine phosphatase activity"/>
    <property type="evidence" value="ECO:0007669"/>
    <property type="project" value="UniProtKB-EC"/>
</dbReference>
<dbReference type="Pfam" id="PF00102">
    <property type="entry name" value="Y_phosphatase"/>
    <property type="match status" value="1"/>
</dbReference>
<evidence type="ECO:0000256" key="11">
    <source>
        <dbReference type="ARBA" id="ARBA00051722"/>
    </source>
</evidence>
<feature type="domain" description="Tyrosine specific protein phosphatases" evidence="15">
    <location>
        <begin position="495"/>
        <end position="569"/>
    </location>
</feature>
<proteinExistence type="predicted"/>
<evidence type="ECO:0000256" key="6">
    <source>
        <dbReference type="ARBA" id="ARBA00022801"/>
    </source>
</evidence>
<keyword evidence="4" id="KW-0732">Signal</keyword>
<keyword evidence="9 13" id="KW-0472">Membrane</keyword>
<dbReference type="PROSITE" id="PS50056">
    <property type="entry name" value="TYR_PHOSPHATASE_2"/>
    <property type="match status" value="1"/>
</dbReference>
<dbReference type="InterPro" id="IPR000387">
    <property type="entry name" value="Tyr_Pase_dom"/>
</dbReference>
<evidence type="ECO:0000256" key="4">
    <source>
        <dbReference type="ARBA" id="ARBA00022729"/>
    </source>
</evidence>
<evidence type="ECO:0000256" key="13">
    <source>
        <dbReference type="SAM" id="Phobius"/>
    </source>
</evidence>
<keyword evidence="8 13" id="KW-1133">Transmembrane helix</keyword>
<keyword evidence="6" id="KW-0378">Hydrolase</keyword>
<dbReference type="SMART" id="SM00194">
    <property type="entry name" value="PTPc"/>
    <property type="match status" value="1"/>
</dbReference>
<dbReference type="Proteomes" id="UP000230750">
    <property type="component" value="Unassembled WGS sequence"/>
</dbReference>
<evidence type="ECO:0000256" key="8">
    <source>
        <dbReference type="ARBA" id="ARBA00022989"/>
    </source>
</evidence>
<evidence type="ECO:0000256" key="10">
    <source>
        <dbReference type="ARBA" id="ARBA00023180"/>
    </source>
</evidence>
<dbReference type="STRING" id="307972.A0A2G8LB23"/>
<evidence type="ECO:0000256" key="1">
    <source>
        <dbReference type="ARBA" id="ARBA00004479"/>
    </source>
</evidence>
<keyword evidence="3 13" id="KW-0812">Transmembrane</keyword>
<keyword evidence="17" id="KW-1185">Reference proteome</keyword>
<keyword evidence="10" id="KW-0325">Glycoprotein</keyword>
<dbReference type="EC" id="3.1.3.48" evidence="2"/>
<dbReference type="GO" id="GO:0016020">
    <property type="term" value="C:membrane"/>
    <property type="evidence" value="ECO:0007669"/>
    <property type="project" value="UniProtKB-SubCell"/>
</dbReference>
<evidence type="ECO:0000256" key="7">
    <source>
        <dbReference type="ARBA" id="ARBA00022912"/>
    </source>
</evidence>
<dbReference type="FunFam" id="3.90.190.10:FF:000009">
    <property type="entry name" value="Receptor-type tyrosine-protein phosphatase beta"/>
    <property type="match status" value="1"/>
</dbReference>
<dbReference type="InterPro" id="IPR016130">
    <property type="entry name" value="Tyr_Pase_AS"/>
</dbReference>
<protein>
    <recommendedName>
        <fullName evidence="2">protein-tyrosine-phosphatase</fullName>
        <ecNumber evidence="2">3.1.3.48</ecNumber>
    </recommendedName>
</protein>
<evidence type="ECO:0000313" key="16">
    <source>
        <dbReference type="EMBL" id="PIK57473.1"/>
    </source>
</evidence>
<dbReference type="PROSITE" id="PS50055">
    <property type="entry name" value="TYR_PHOSPHATASE_PTP"/>
    <property type="match status" value="1"/>
</dbReference>
<evidence type="ECO:0000256" key="12">
    <source>
        <dbReference type="SAM" id="MobiDB-lite"/>
    </source>
</evidence>
<dbReference type="EMBL" id="MRZV01000141">
    <property type="protein sequence ID" value="PIK57473.1"/>
    <property type="molecule type" value="Genomic_DNA"/>
</dbReference>
<dbReference type="InterPro" id="IPR050713">
    <property type="entry name" value="RTP_Phos/Ushers"/>
</dbReference>
<dbReference type="PANTHER" id="PTHR46957">
    <property type="entry name" value="CYTOKINE RECEPTOR"/>
    <property type="match status" value="1"/>
</dbReference>
<dbReference type="AlphaFoldDB" id="A0A2G8LB23"/>
<evidence type="ECO:0000256" key="9">
    <source>
        <dbReference type="ARBA" id="ARBA00023136"/>
    </source>
</evidence>
<feature type="domain" description="Tyrosine-protein phosphatase" evidence="14">
    <location>
        <begin position="322"/>
        <end position="578"/>
    </location>
</feature>
<dbReference type="Pfam" id="PF18861">
    <property type="entry name" value="PTP_tm"/>
    <property type="match status" value="1"/>
</dbReference>
<dbReference type="InterPro" id="IPR041201">
    <property type="entry name" value="PTPRJ_TM"/>
</dbReference>
<evidence type="ECO:0000313" key="17">
    <source>
        <dbReference type="Proteomes" id="UP000230750"/>
    </source>
</evidence>
<dbReference type="InterPro" id="IPR029021">
    <property type="entry name" value="Prot-tyrosine_phosphatase-like"/>
</dbReference>
<evidence type="ECO:0000256" key="5">
    <source>
        <dbReference type="ARBA" id="ARBA00022737"/>
    </source>
</evidence>
<comment type="subcellular location">
    <subcellularLocation>
        <location evidence="1">Membrane</location>
        <topology evidence="1">Single-pass type I membrane protein</topology>
    </subcellularLocation>
</comment>
<feature type="transmembrane region" description="Helical" evidence="13">
    <location>
        <begin position="239"/>
        <end position="262"/>
    </location>
</feature>
<dbReference type="InterPro" id="IPR000242">
    <property type="entry name" value="PTP_cat"/>
</dbReference>
<dbReference type="PRINTS" id="PR00700">
    <property type="entry name" value="PRTYPHPHTASE"/>
</dbReference>
<keyword evidence="16" id="KW-0675">Receptor</keyword>
<evidence type="ECO:0000259" key="14">
    <source>
        <dbReference type="PROSITE" id="PS50055"/>
    </source>
</evidence>
<evidence type="ECO:0000256" key="3">
    <source>
        <dbReference type="ARBA" id="ARBA00022692"/>
    </source>
</evidence>
<name>A0A2G8LB23_STIJA</name>
<evidence type="ECO:0000259" key="15">
    <source>
        <dbReference type="PROSITE" id="PS50056"/>
    </source>
</evidence>
<feature type="region of interest" description="Disordered" evidence="12">
    <location>
        <begin position="124"/>
        <end position="146"/>
    </location>
</feature>
<dbReference type="InterPro" id="IPR003595">
    <property type="entry name" value="Tyr_Pase_cat"/>
</dbReference>